<keyword evidence="1" id="KW-1133">Transmembrane helix</keyword>
<evidence type="ECO:0008006" key="4">
    <source>
        <dbReference type="Google" id="ProtNLM"/>
    </source>
</evidence>
<feature type="transmembrane region" description="Helical" evidence="1">
    <location>
        <begin position="150"/>
        <end position="167"/>
    </location>
</feature>
<evidence type="ECO:0000256" key="1">
    <source>
        <dbReference type="SAM" id="Phobius"/>
    </source>
</evidence>
<name>A0AAV6WJY5_9LAMI</name>
<accession>A0AAV6WJY5</accession>
<dbReference type="PANTHER" id="PTHR33248">
    <property type="entry name" value="ZINC ION-BINDING PROTEIN"/>
    <property type="match status" value="1"/>
</dbReference>
<protein>
    <recommendedName>
        <fullName evidence="4">Zinc finger GRF-type domain-containing protein</fullName>
    </recommendedName>
</protein>
<keyword evidence="3" id="KW-1185">Reference proteome</keyword>
<dbReference type="AlphaFoldDB" id="A0AAV6WJY5"/>
<evidence type="ECO:0000313" key="3">
    <source>
        <dbReference type="Proteomes" id="UP000826271"/>
    </source>
</evidence>
<reference evidence="2" key="1">
    <citation type="submission" date="2019-10" db="EMBL/GenBank/DDBJ databases">
        <authorList>
            <person name="Zhang R."/>
            <person name="Pan Y."/>
            <person name="Wang J."/>
            <person name="Ma R."/>
            <person name="Yu S."/>
        </authorList>
    </citation>
    <scope>NUCLEOTIDE SEQUENCE</scope>
    <source>
        <strain evidence="2">LA-IB0</strain>
        <tissue evidence="2">Leaf</tissue>
    </source>
</reference>
<sequence length="173" mass="19710">MSSYGSSSRSSSYSSQRSNIRTYPNGVAKCGCDQVPQVRTAWTKKNPGRKFIGCVNRNIPGGCDAFDWIEDEVCDKGMQIGRTLLTRLDEKEEKLKAIQAVNDTLKVNNKKMHEVIQKLTTSNNALLTKKQSDDVQIHALQNELYKYKSIGWILKFVFIVVCATWMYKVTKKY</sequence>
<evidence type="ECO:0000313" key="2">
    <source>
        <dbReference type="EMBL" id="KAG8369200.1"/>
    </source>
</evidence>
<dbReference type="Proteomes" id="UP000826271">
    <property type="component" value="Unassembled WGS sequence"/>
</dbReference>
<gene>
    <name evidence="2" type="ORF">BUALT_Bualt15G0126400</name>
</gene>
<keyword evidence="1" id="KW-0812">Transmembrane</keyword>
<keyword evidence="1" id="KW-0472">Membrane</keyword>
<dbReference type="EMBL" id="WHWC01000015">
    <property type="protein sequence ID" value="KAG8369200.1"/>
    <property type="molecule type" value="Genomic_DNA"/>
</dbReference>
<comment type="caution">
    <text evidence="2">The sequence shown here is derived from an EMBL/GenBank/DDBJ whole genome shotgun (WGS) entry which is preliminary data.</text>
</comment>
<proteinExistence type="predicted"/>
<organism evidence="2 3">
    <name type="scientific">Buddleja alternifolia</name>
    <dbReference type="NCBI Taxonomy" id="168488"/>
    <lineage>
        <taxon>Eukaryota</taxon>
        <taxon>Viridiplantae</taxon>
        <taxon>Streptophyta</taxon>
        <taxon>Embryophyta</taxon>
        <taxon>Tracheophyta</taxon>
        <taxon>Spermatophyta</taxon>
        <taxon>Magnoliopsida</taxon>
        <taxon>eudicotyledons</taxon>
        <taxon>Gunneridae</taxon>
        <taxon>Pentapetalae</taxon>
        <taxon>asterids</taxon>
        <taxon>lamiids</taxon>
        <taxon>Lamiales</taxon>
        <taxon>Scrophulariaceae</taxon>
        <taxon>Buddlejeae</taxon>
        <taxon>Buddleja</taxon>
    </lineage>
</organism>